<dbReference type="PANTHER" id="PTHR43833:SF11">
    <property type="entry name" value="VOLTAGE-GATED POTASSIUM CHANNEL KCH"/>
    <property type="match status" value="1"/>
</dbReference>
<accession>A0A6C2YHA1</accession>
<dbReference type="InterPro" id="IPR003148">
    <property type="entry name" value="RCK_N"/>
</dbReference>
<dbReference type="RefSeq" id="WP_162656031.1">
    <property type="nucleotide sequence ID" value="NZ_LR593887.1"/>
</dbReference>
<dbReference type="InterPro" id="IPR036721">
    <property type="entry name" value="RCK_C_sf"/>
</dbReference>
<feature type="domain" description="RCK C-terminal" evidence="2">
    <location>
        <begin position="495"/>
        <end position="584"/>
    </location>
</feature>
<name>A0A6C2YHA1_9BACT</name>
<dbReference type="PROSITE" id="PS51201">
    <property type="entry name" value="RCK_N"/>
    <property type="match status" value="2"/>
</dbReference>
<feature type="domain" description="RCK N-terminal" evidence="1">
    <location>
        <begin position="2"/>
        <end position="118"/>
    </location>
</feature>
<organism evidence="3">
    <name type="scientific">Tuwongella immobilis</name>
    <dbReference type="NCBI Taxonomy" id="692036"/>
    <lineage>
        <taxon>Bacteria</taxon>
        <taxon>Pseudomonadati</taxon>
        <taxon>Planctomycetota</taxon>
        <taxon>Planctomycetia</taxon>
        <taxon>Gemmatales</taxon>
        <taxon>Gemmataceae</taxon>
        <taxon>Tuwongella</taxon>
    </lineage>
</organism>
<proteinExistence type="predicted"/>
<keyword evidence="4" id="KW-1185">Reference proteome</keyword>
<dbReference type="SUPFAM" id="SSF116726">
    <property type="entry name" value="TrkA C-terminal domain-like"/>
    <property type="match status" value="1"/>
</dbReference>
<dbReference type="EMBL" id="LR586016">
    <property type="protein sequence ID" value="VIP00866.1"/>
    <property type="molecule type" value="Genomic_DNA"/>
</dbReference>
<dbReference type="Gene3D" id="3.40.50.720">
    <property type="entry name" value="NAD(P)-binding Rossmann-like Domain"/>
    <property type="match status" value="2"/>
</dbReference>
<evidence type="ECO:0000313" key="3">
    <source>
        <dbReference type="EMBL" id="VIP00866.1"/>
    </source>
</evidence>
<dbReference type="AlphaFoldDB" id="A0A6C2YHA1"/>
<dbReference type="InParanoid" id="A0A6C2YHA1"/>
<dbReference type="KEGG" id="tim:GMBLW1_30940"/>
<dbReference type="SUPFAM" id="SSF81324">
    <property type="entry name" value="Voltage-gated potassium channels"/>
    <property type="match status" value="1"/>
</dbReference>
<protein>
    <recommendedName>
        <fullName evidence="5">RCK C-terminal domain-containing protein</fullName>
    </recommendedName>
</protein>
<dbReference type="GO" id="GO:0006813">
    <property type="term" value="P:potassium ion transport"/>
    <property type="evidence" value="ECO:0007669"/>
    <property type="project" value="InterPro"/>
</dbReference>
<dbReference type="Proteomes" id="UP000464378">
    <property type="component" value="Chromosome"/>
</dbReference>
<dbReference type="EMBL" id="LR593887">
    <property type="protein sequence ID" value="VTR97150.1"/>
    <property type="molecule type" value="Genomic_DNA"/>
</dbReference>
<dbReference type="PANTHER" id="PTHR43833">
    <property type="entry name" value="POTASSIUM CHANNEL PROTEIN 2-RELATED-RELATED"/>
    <property type="match status" value="1"/>
</dbReference>
<dbReference type="InterPro" id="IPR050721">
    <property type="entry name" value="Trk_Ktr_HKT_K-transport"/>
</dbReference>
<keyword evidence="3" id="KW-0406">Ion transport</keyword>
<keyword evidence="3" id="KW-0407">Ion channel</keyword>
<dbReference type="SUPFAM" id="SSF51735">
    <property type="entry name" value="NAD(P)-binding Rossmann-fold domains"/>
    <property type="match status" value="2"/>
</dbReference>
<reference evidence="3" key="1">
    <citation type="submission" date="2019-04" db="EMBL/GenBank/DDBJ databases">
        <authorList>
            <consortium name="Science for Life Laboratories"/>
        </authorList>
    </citation>
    <scope>NUCLEOTIDE SEQUENCE</scope>
    <source>
        <strain evidence="3">MBLW1</strain>
    </source>
</reference>
<dbReference type="Gene3D" id="3.30.70.1450">
    <property type="entry name" value="Regulator of K+ conductance, C-terminal domain"/>
    <property type="match status" value="1"/>
</dbReference>
<dbReference type="PROSITE" id="PS51202">
    <property type="entry name" value="RCK_C"/>
    <property type="match status" value="2"/>
</dbReference>
<sequence>MNAPIILCGLGLVGRRVYEHLLSLDRPLVIIDSRINPQDPLYHRPHVRVVVGDCRDPVILEQAGVPHARGVLILTSDDLVNIATGLMVRRLNPDVRIVLRMFNQNLINRLGRSVRNIVALSVSALAGPRLAMRALDRDVVTGFDNLEFGPQQIVEMAITPESPLANRRIGDIVHRERLVTVGYQPGEGESRILLEINPDQVLMPGDRIWLAGTAKRLDRLRLESGQLSDRTVSLPGKLRHAWRMARRAVDEIDWTVKLGTGLLLGTVCFCTLVYHWVFHRPLADSLYRTISVIATGADMRGYDFANEEFEGGAKVFISIMRLSGVALLAAFTAIITNFLVRARLGGVLEVRRIPDWGHVVVCGLGNIGFRVVEELLRRGERVVVIEPLPNNPFVPTVRREGVAVIQGEATISEVLRQANIATARAVITCTPNELINLEIALLVAEIQPNQRVVLRMADPLLAETVRESGLVPLAVSVPTLAAPLIVGAMFDEHVQSVFRIHGRELVLVDLTVQPNDPCLDRQSLRAVAIDYDLIPLGLVPIVQSTTPLHASVIDSRNYRLKAGDRMTVLTTPASLARLVQREPAPAVWRVEITGFPLPQRETLALYLRSVQNLTQADADAKTQQLPLTLAHSLTRGQAEDWHALLQRERIAATITPHESE</sequence>
<dbReference type="InterPro" id="IPR006037">
    <property type="entry name" value="RCK_C"/>
</dbReference>
<dbReference type="InterPro" id="IPR036291">
    <property type="entry name" value="NAD(P)-bd_dom_sf"/>
</dbReference>
<dbReference type="Pfam" id="PF02254">
    <property type="entry name" value="TrkA_N"/>
    <property type="match status" value="2"/>
</dbReference>
<gene>
    <name evidence="3" type="ORF">GMBLW1_30940</name>
</gene>
<dbReference type="GO" id="GO:0008324">
    <property type="term" value="F:monoatomic cation transmembrane transporter activity"/>
    <property type="evidence" value="ECO:0007669"/>
    <property type="project" value="InterPro"/>
</dbReference>
<evidence type="ECO:0000313" key="4">
    <source>
        <dbReference type="Proteomes" id="UP000464378"/>
    </source>
</evidence>
<evidence type="ECO:0008006" key="5">
    <source>
        <dbReference type="Google" id="ProtNLM"/>
    </source>
</evidence>
<feature type="domain" description="RCK N-terminal" evidence="1">
    <location>
        <begin position="356"/>
        <end position="477"/>
    </location>
</feature>
<evidence type="ECO:0000259" key="1">
    <source>
        <dbReference type="PROSITE" id="PS51201"/>
    </source>
</evidence>
<keyword evidence="3" id="KW-0813">Transport</keyword>
<dbReference type="Pfam" id="PF02080">
    <property type="entry name" value="TrkA_C"/>
    <property type="match status" value="1"/>
</dbReference>
<feature type="domain" description="RCK C-terminal" evidence="2">
    <location>
        <begin position="141"/>
        <end position="226"/>
    </location>
</feature>
<evidence type="ECO:0000259" key="2">
    <source>
        <dbReference type="PROSITE" id="PS51202"/>
    </source>
</evidence>